<dbReference type="PANTHER" id="PTHR10127">
    <property type="entry name" value="DISCOIDIN, CUB, EGF, LAMININ , AND ZINC METALLOPROTEASE DOMAIN CONTAINING"/>
    <property type="match status" value="1"/>
</dbReference>
<comment type="cofactor">
    <cofactor evidence="1 2">
        <name>Zn(2+)</name>
        <dbReference type="ChEBI" id="CHEBI:29105"/>
    </cofactor>
    <text evidence="1 2">Binds 1 zinc ion per subunit.</text>
</comment>
<feature type="binding site" evidence="1">
    <location>
        <position position="10"/>
    </location>
    <ligand>
        <name>Zn(2+)</name>
        <dbReference type="ChEBI" id="CHEBI:29105"/>
        <note>catalytic</note>
    </ligand>
</feature>
<sequence>MGTIEHEFLHALGFWHEQSRADRDDYVTIVWDRIESGKEHNFNKYNDKESSDLNVPYDYTSVMHYSSTAFNNGTEPTIVTKIPEFSNVIGQRLDFSNYDIQKLSRLYNCSKFQRFG</sequence>
<evidence type="ECO:0000259" key="3">
    <source>
        <dbReference type="PROSITE" id="PS51864"/>
    </source>
</evidence>
<evidence type="ECO:0000313" key="5">
    <source>
        <dbReference type="Proteomes" id="UP000287033"/>
    </source>
</evidence>
<dbReference type="GO" id="GO:0008270">
    <property type="term" value="F:zinc ion binding"/>
    <property type="evidence" value="ECO:0007669"/>
    <property type="project" value="UniProtKB-UniRule"/>
</dbReference>
<dbReference type="PANTHER" id="PTHR10127:SF814">
    <property type="entry name" value="MEPRIN A SUBUNIT BETA"/>
    <property type="match status" value="1"/>
</dbReference>
<dbReference type="Pfam" id="PF01400">
    <property type="entry name" value="Astacin"/>
    <property type="match status" value="1"/>
</dbReference>
<comment type="caution">
    <text evidence="4">The sequence shown here is derived from an EMBL/GenBank/DDBJ whole genome shotgun (WGS) entry which is preliminary data.</text>
</comment>
<dbReference type="STRING" id="137246.A0A401TPP8"/>
<name>A0A401TPP8_CHIPU</name>
<evidence type="ECO:0000256" key="1">
    <source>
        <dbReference type="PROSITE-ProRule" id="PRU01211"/>
    </source>
</evidence>
<dbReference type="EC" id="3.4.24.-" evidence="2"/>
<dbReference type="GO" id="GO:0006508">
    <property type="term" value="P:proteolysis"/>
    <property type="evidence" value="ECO:0007669"/>
    <property type="project" value="UniProtKB-KW"/>
</dbReference>
<keyword evidence="1 2" id="KW-0378">Hydrolase</keyword>
<keyword evidence="1 2" id="KW-0862">Zinc</keyword>
<dbReference type="Proteomes" id="UP000287033">
    <property type="component" value="Unassembled WGS sequence"/>
</dbReference>
<evidence type="ECO:0000313" key="4">
    <source>
        <dbReference type="EMBL" id="GCC44627.1"/>
    </source>
</evidence>
<dbReference type="GO" id="GO:0004222">
    <property type="term" value="F:metalloendopeptidase activity"/>
    <property type="evidence" value="ECO:0007669"/>
    <property type="project" value="UniProtKB-UniRule"/>
</dbReference>
<dbReference type="PROSITE" id="PS51864">
    <property type="entry name" value="ASTACIN"/>
    <property type="match status" value="1"/>
</dbReference>
<proteinExistence type="predicted"/>
<keyword evidence="1 2" id="KW-0482">Metalloprotease</keyword>
<gene>
    <name evidence="4" type="ORF">chiPu_0028402</name>
</gene>
<keyword evidence="1 2" id="KW-0479">Metal-binding</keyword>
<dbReference type="Gene3D" id="3.40.390.10">
    <property type="entry name" value="Collagenase (Catalytic Domain)"/>
    <property type="match status" value="1"/>
</dbReference>
<dbReference type="SUPFAM" id="SSF55486">
    <property type="entry name" value="Metalloproteases ('zincins'), catalytic domain"/>
    <property type="match status" value="1"/>
</dbReference>
<feature type="binding site" evidence="1">
    <location>
        <position position="6"/>
    </location>
    <ligand>
        <name>Zn(2+)</name>
        <dbReference type="ChEBI" id="CHEBI:29105"/>
        <note>catalytic</note>
    </ligand>
</feature>
<feature type="domain" description="Peptidase M12A" evidence="3">
    <location>
        <begin position="1"/>
        <end position="110"/>
    </location>
</feature>
<dbReference type="InterPro" id="IPR001506">
    <property type="entry name" value="Peptidase_M12A"/>
</dbReference>
<dbReference type="PRINTS" id="PR00480">
    <property type="entry name" value="ASTACIN"/>
</dbReference>
<dbReference type="OrthoDB" id="291007at2759"/>
<reference evidence="4 5" key="1">
    <citation type="journal article" date="2018" name="Nat. Ecol. Evol.">
        <title>Shark genomes provide insights into elasmobranch evolution and the origin of vertebrates.</title>
        <authorList>
            <person name="Hara Y"/>
            <person name="Yamaguchi K"/>
            <person name="Onimaru K"/>
            <person name="Kadota M"/>
            <person name="Koyanagi M"/>
            <person name="Keeley SD"/>
            <person name="Tatsumi K"/>
            <person name="Tanaka K"/>
            <person name="Motone F"/>
            <person name="Kageyama Y"/>
            <person name="Nozu R"/>
            <person name="Adachi N"/>
            <person name="Nishimura O"/>
            <person name="Nakagawa R"/>
            <person name="Tanegashima C"/>
            <person name="Kiyatake I"/>
            <person name="Matsumoto R"/>
            <person name="Murakumo K"/>
            <person name="Nishida K"/>
            <person name="Terakita A"/>
            <person name="Kuratani S"/>
            <person name="Sato K"/>
            <person name="Hyodo S Kuraku.S."/>
        </authorList>
    </citation>
    <scope>NUCLEOTIDE SEQUENCE [LARGE SCALE GENOMIC DNA]</scope>
</reference>
<dbReference type="OMA" id="MGTIEHE"/>
<keyword evidence="5" id="KW-1185">Reference proteome</keyword>
<dbReference type="AlphaFoldDB" id="A0A401TPP8"/>
<organism evidence="4 5">
    <name type="scientific">Chiloscyllium punctatum</name>
    <name type="common">Brownbanded bambooshark</name>
    <name type="synonym">Hemiscyllium punctatum</name>
    <dbReference type="NCBI Taxonomy" id="137246"/>
    <lineage>
        <taxon>Eukaryota</taxon>
        <taxon>Metazoa</taxon>
        <taxon>Chordata</taxon>
        <taxon>Craniata</taxon>
        <taxon>Vertebrata</taxon>
        <taxon>Chondrichthyes</taxon>
        <taxon>Elasmobranchii</taxon>
        <taxon>Galeomorphii</taxon>
        <taxon>Galeoidea</taxon>
        <taxon>Orectolobiformes</taxon>
        <taxon>Hemiscylliidae</taxon>
        <taxon>Chiloscyllium</taxon>
    </lineage>
</organism>
<feature type="active site" evidence="1">
    <location>
        <position position="7"/>
    </location>
</feature>
<comment type="caution">
    <text evidence="1">Lacks conserved residue(s) required for the propagation of feature annotation.</text>
</comment>
<evidence type="ECO:0000256" key="2">
    <source>
        <dbReference type="RuleBase" id="RU361183"/>
    </source>
</evidence>
<feature type="binding site" evidence="1">
    <location>
        <position position="16"/>
    </location>
    <ligand>
        <name>Zn(2+)</name>
        <dbReference type="ChEBI" id="CHEBI:29105"/>
        <note>catalytic</note>
    </ligand>
</feature>
<protein>
    <recommendedName>
        <fullName evidence="2">Metalloendopeptidase</fullName>
        <ecNumber evidence="2">3.4.24.-</ecNumber>
    </recommendedName>
</protein>
<dbReference type="InterPro" id="IPR024079">
    <property type="entry name" value="MetalloPept_cat_dom_sf"/>
</dbReference>
<dbReference type="EMBL" id="BEZZ01130814">
    <property type="protein sequence ID" value="GCC44627.1"/>
    <property type="molecule type" value="Genomic_DNA"/>
</dbReference>
<accession>A0A401TPP8</accession>
<keyword evidence="1 2" id="KW-0645">Protease</keyword>